<evidence type="ECO:0000256" key="9">
    <source>
        <dbReference type="ARBA" id="ARBA00041902"/>
    </source>
</evidence>
<dbReference type="Gene3D" id="3.30.200.20">
    <property type="entry name" value="Phosphorylase Kinase, domain 1"/>
    <property type="match status" value="1"/>
</dbReference>
<name>A0A7S1FCH7_NOCSC</name>
<keyword evidence="5" id="KW-0418">Kinase</keyword>
<evidence type="ECO:0000256" key="1">
    <source>
        <dbReference type="ARBA" id="ARBA00006485"/>
    </source>
</evidence>
<evidence type="ECO:0000256" key="8">
    <source>
        <dbReference type="ARBA" id="ARBA00039612"/>
    </source>
</evidence>
<dbReference type="Pfam" id="PF00069">
    <property type="entry name" value="Pkinase"/>
    <property type="match status" value="1"/>
</dbReference>
<dbReference type="PROSITE" id="PS50011">
    <property type="entry name" value="PROTEIN_KINASE_DOM"/>
    <property type="match status" value="1"/>
</dbReference>
<evidence type="ECO:0000256" key="4">
    <source>
        <dbReference type="ARBA" id="ARBA00022741"/>
    </source>
</evidence>
<evidence type="ECO:0000256" key="6">
    <source>
        <dbReference type="ARBA" id="ARBA00022840"/>
    </source>
</evidence>
<organism evidence="12">
    <name type="scientific">Noctiluca scintillans</name>
    <name type="common">Sea sparkle</name>
    <name type="synonym">Red tide dinoflagellate</name>
    <dbReference type="NCBI Taxonomy" id="2966"/>
    <lineage>
        <taxon>Eukaryota</taxon>
        <taxon>Sar</taxon>
        <taxon>Alveolata</taxon>
        <taxon>Dinophyceae</taxon>
        <taxon>Noctilucales</taxon>
        <taxon>Noctilucaceae</taxon>
        <taxon>Noctiluca</taxon>
    </lineage>
</organism>
<keyword evidence="6" id="KW-0067">ATP-binding</keyword>
<dbReference type="Gene3D" id="1.10.510.10">
    <property type="entry name" value="Transferase(Phosphotransferase) domain 1"/>
    <property type="match status" value="1"/>
</dbReference>
<dbReference type="EMBL" id="HBFQ01047316">
    <property type="protein sequence ID" value="CAD8859310.1"/>
    <property type="molecule type" value="Transcribed_RNA"/>
</dbReference>
<evidence type="ECO:0000256" key="7">
    <source>
        <dbReference type="ARBA" id="ARBA00038543"/>
    </source>
</evidence>
<dbReference type="SMART" id="SM00220">
    <property type="entry name" value="S_TKc"/>
    <property type="match status" value="1"/>
</dbReference>
<keyword evidence="3" id="KW-0808">Transferase</keyword>
<dbReference type="InterPro" id="IPR011009">
    <property type="entry name" value="Kinase-like_dom_sf"/>
</dbReference>
<evidence type="ECO:0000256" key="3">
    <source>
        <dbReference type="ARBA" id="ARBA00022679"/>
    </source>
</evidence>
<keyword evidence="2" id="KW-0723">Serine/threonine-protein kinase</keyword>
<comment type="similarity">
    <text evidence="1">Belongs to the protein kinase superfamily. CMGC Ser/Thr protein kinase family. CDC2/CDKX subfamily.</text>
</comment>
<dbReference type="InterPro" id="IPR008271">
    <property type="entry name" value="Ser/Thr_kinase_AS"/>
</dbReference>
<evidence type="ECO:0000313" key="12">
    <source>
        <dbReference type="EMBL" id="CAD8859310.1"/>
    </source>
</evidence>
<evidence type="ECO:0000259" key="11">
    <source>
        <dbReference type="PROSITE" id="PS50011"/>
    </source>
</evidence>
<comment type="subunit">
    <text evidence="7">May form a complex composed of at least the catalytic subunit CRK2 and a cyclin.</text>
</comment>
<dbReference type="AlphaFoldDB" id="A0A7S1FCH7"/>
<evidence type="ECO:0000256" key="2">
    <source>
        <dbReference type="ARBA" id="ARBA00022527"/>
    </source>
</evidence>
<sequence length="404" mass="45535">MGVEHLPGVKALRPRPSGLLTPPPALEVDCRTTCDDGAEVGKRQKSTEGVVGVSAALLGGCRKEDCFRKLNRIAEGTYGVVYRACDLQTGEVVALKQLKLDAAKATEDGFPILLLREISILMQMDHPNIVRCREVVVGTRQHVFMVMDYAEHELKMLLDRHRFAIAEVKCLLAQLLAAVEFLHERWVVHRDLKTSNIVLTNKGVLKLCDFGLARYYGEPKKPYTQRVVSLWYRAPELLMGQEVYTTCVDVWSVGCVFAEMLLGRPVFEGKAELHQLCLIYELVGVPTEETWPGYNSLPNRKLFEFKLSLPRWQTTFPDVISDVGLELLKSLLECCPARRVSAATACHDPYFMEFPHPQDPNLLPTFQESNNEGRARPRIGPVRVIRRDSRNQLASLVSHSANLR</sequence>
<dbReference type="FunFam" id="1.10.510.10:FF:000624">
    <property type="entry name" value="Mitogen-activated protein kinase"/>
    <property type="match status" value="1"/>
</dbReference>
<evidence type="ECO:0000256" key="10">
    <source>
        <dbReference type="ARBA" id="ARBA00042858"/>
    </source>
</evidence>
<dbReference type="PROSITE" id="PS00108">
    <property type="entry name" value="PROTEIN_KINASE_ST"/>
    <property type="match status" value="1"/>
</dbReference>
<dbReference type="GO" id="GO:0007346">
    <property type="term" value="P:regulation of mitotic cell cycle"/>
    <property type="evidence" value="ECO:0007669"/>
    <property type="project" value="TreeGrafter"/>
</dbReference>
<gene>
    <name evidence="12" type="ORF">NSCI0253_LOCUS33664</name>
</gene>
<feature type="domain" description="Protein kinase" evidence="11">
    <location>
        <begin position="67"/>
        <end position="351"/>
    </location>
</feature>
<proteinExistence type="inferred from homology"/>
<dbReference type="GO" id="GO:0005524">
    <property type="term" value="F:ATP binding"/>
    <property type="evidence" value="ECO:0007669"/>
    <property type="project" value="UniProtKB-KW"/>
</dbReference>
<keyword evidence="4" id="KW-0547">Nucleotide-binding</keyword>
<evidence type="ECO:0000256" key="5">
    <source>
        <dbReference type="ARBA" id="ARBA00022777"/>
    </source>
</evidence>
<dbReference type="SUPFAM" id="SSF56112">
    <property type="entry name" value="Protein kinase-like (PK-like)"/>
    <property type="match status" value="1"/>
</dbReference>
<dbReference type="GO" id="GO:0005634">
    <property type="term" value="C:nucleus"/>
    <property type="evidence" value="ECO:0007669"/>
    <property type="project" value="TreeGrafter"/>
</dbReference>
<accession>A0A7S1FCH7</accession>
<dbReference type="GO" id="GO:0004674">
    <property type="term" value="F:protein serine/threonine kinase activity"/>
    <property type="evidence" value="ECO:0007669"/>
    <property type="project" value="UniProtKB-KW"/>
</dbReference>
<reference evidence="12" key="1">
    <citation type="submission" date="2021-01" db="EMBL/GenBank/DDBJ databases">
        <authorList>
            <person name="Corre E."/>
            <person name="Pelletier E."/>
            <person name="Niang G."/>
            <person name="Scheremetjew M."/>
            <person name="Finn R."/>
            <person name="Kale V."/>
            <person name="Holt S."/>
            <person name="Cochrane G."/>
            <person name="Meng A."/>
            <person name="Brown T."/>
            <person name="Cohen L."/>
        </authorList>
    </citation>
    <scope>NUCLEOTIDE SEQUENCE</scope>
</reference>
<dbReference type="PANTHER" id="PTHR24056">
    <property type="entry name" value="CELL DIVISION PROTEIN KINASE"/>
    <property type="match status" value="1"/>
</dbReference>
<dbReference type="InterPro" id="IPR000719">
    <property type="entry name" value="Prot_kinase_dom"/>
</dbReference>
<dbReference type="InterPro" id="IPR050108">
    <property type="entry name" value="CDK"/>
</dbReference>
<protein>
    <recommendedName>
        <fullName evidence="8">Cyclin-dependent kinase 2 homolog</fullName>
    </recommendedName>
    <alternativeName>
        <fullName evidence="9">Cell division control protein 2 homolog</fullName>
    </alternativeName>
    <alternativeName>
        <fullName evidence="10">cdc2-related kinase 2</fullName>
    </alternativeName>
</protein>
<dbReference type="PANTHER" id="PTHR24056:SF107">
    <property type="entry name" value="CYCLIN-DEPENDENT KINASE 11A-RELATED"/>
    <property type="match status" value="1"/>
</dbReference>